<name>A0A1M5FPQ6_9HYPH</name>
<dbReference type="RefSeq" id="WP_073054478.1">
    <property type="nucleotide sequence ID" value="NZ_FQUP01000003.1"/>
</dbReference>
<evidence type="ECO:0000313" key="9">
    <source>
        <dbReference type="EMBL" id="SHF93483.1"/>
    </source>
</evidence>
<dbReference type="Gene3D" id="3.10.310.30">
    <property type="match status" value="1"/>
</dbReference>
<dbReference type="Pfam" id="PF17768">
    <property type="entry name" value="RecJ_OB"/>
    <property type="match status" value="1"/>
</dbReference>
<evidence type="ECO:0000259" key="7">
    <source>
        <dbReference type="Pfam" id="PF02272"/>
    </source>
</evidence>
<dbReference type="GO" id="GO:0008409">
    <property type="term" value="F:5'-3' exonuclease activity"/>
    <property type="evidence" value="ECO:0007669"/>
    <property type="project" value="InterPro"/>
</dbReference>
<feature type="domain" description="DHHA1" evidence="7">
    <location>
        <begin position="378"/>
        <end position="470"/>
    </location>
</feature>
<dbReference type="Pfam" id="PF02272">
    <property type="entry name" value="DHHA1"/>
    <property type="match status" value="1"/>
</dbReference>
<dbReference type="NCBIfam" id="TIGR00644">
    <property type="entry name" value="recJ"/>
    <property type="match status" value="1"/>
</dbReference>
<accession>A0A1M5FPQ6</accession>
<keyword evidence="3" id="KW-0540">Nuclease</keyword>
<dbReference type="AlphaFoldDB" id="A0A1M5FPQ6"/>
<evidence type="ECO:0000256" key="5">
    <source>
        <dbReference type="ARBA" id="ARBA00022839"/>
    </source>
</evidence>
<gene>
    <name evidence="9" type="ORF">SAMN02745157_3125</name>
</gene>
<dbReference type="PANTHER" id="PTHR30255:SF2">
    <property type="entry name" value="SINGLE-STRANDED-DNA-SPECIFIC EXONUCLEASE RECJ"/>
    <property type="match status" value="1"/>
</dbReference>
<dbReference type="InterPro" id="IPR001667">
    <property type="entry name" value="DDH_dom"/>
</dbReference>
<dbReference type="OrthoDB" id="9809852at2"/>
<dbReference type="EMBL" id="FQUP01000003">
    <property type="protein sequence ID" value="SHF93483.1"/>
    <property type="molecule type" value="Genomic_DNA"/>
</dbReference>
<dbReference type="PANTHER" id="PTHR30255">
    <property type="entry name" value="SINGLE-STRANDED-DNA-SPECIFIC EXONUCLEASE RECJ"/>
    <property type="match status" value="1"/>
</dbReference>
<dbReference type="Gene3D" id="3.90.1640.30">
    <property type="match status" value="1"/>
</dbReference>
<dbReference type="STRING" id="1122133.SAMN02745157_3125"/>
<dbReference type="InterPro" id="IPR003156">
    <property type="entry name" value="DHHA1_dom"/>
</dbReference>
<evidence type="ECO:0000256" key="4">
    <source>
        <dbReference type="ARBA" id="ARBA00022801"/>
    </source>
</evidence>
<organism evidence="9 10">
    <name type="scientific">Kaistia soli DSM 19436</name>
    <dbReference type="NCBI Taxonomy" id="1122133"/>
    <lineage>
        <taxon>Bacteria</taxon>
        <taxon>Pseudomonadati</taxon>
        <taxon>Pseudomonadota</taxon>
        <taxon>Alphaproteobacteria</taxon>
        <taxon>Hyphomicrobiales</taxon>
        <taxon>Kaistiaceae</taxon>
        <taxon>Kaistia</taxon>
    </lineage>
</organism>
<dbReference type="InterPro" id="IPR038763">
    <property type="entry name" value="DHH_sf"/>
</dbReference>
<evidence type="ECO:0000256" key="1">
    <source>
        <dbReference type="ARBA" id="ARBA00005915"/>
    </source>
</evidence>
<dbReference type="GO" id="GO:0006310">
    <property type="term" value="P:DNA recombination"/>
    <property type="evidence" value="ECO:0007669"/>
    <property type="project" value="InterPro"/>
</dbReference>
<keyword evidence="4" id="KW-0378">Hydrolase</keyword>
<evidence type="ECO:0000313" key="10">
    <source>
        <dbReference type="Proteomes" id="UP000184485"/>
    </source>
</evidence>
<dbReference type="InterPro" id="IPR004610">
    <property type="entry name" value="RecJ"/>
</dbReference>
<dbReference type="GO" id="GO:0003676">
    <property type="term" value="F:nucleic acid binding"/>
    <property type="evidence" value="ECO:0007669"/>
    <property type="project" value="InterPro"/>
</dbReference>
<feature type="domain" description="RecJ OB" evidence="8">
    <location>
        <begin position="488"/>
        <end position="596"/>
    </location>
</feature>
<dbReference type="Pfam" id="PF01368">
    <property type="entry name" value="DHH"/>
    <property type="match status" value="1"/>
</dbReference>
<evidence type="ECO:0000256" key="3">
    <source>
        <dbReference type="ARBA" id="ARBA00022722"/>
    </source>
</evidence>
<dbReference type="InterPro" id="IPR041122">
    <property type="entry name" value="RecJ_OB"/>
</dbReference>
<dbReference type="GO" id="GO:0006281">
    <property type="term" value="P:DNA repair"/>
    <property type="evidence" value="ECO:0007669"/>
    <property type="project" value="InterPro"/>
</dbReference>
<protein>
    <recommendedName>
        <fullName evidence="2">Single-stranded-DNA-specific exonuclease RecJ</fullName>
    </recommendedName>
</protein>
<evidence type="ECO:0000259" key="8">
    <source>
        <dbReference type="Pfam" id="PF17768"/>
    </source>
</evidence>
<sequence length="604" mass="63565">MSDFGTAARRSFLGVERSATGRRWDDRLDATAGLSATAMVQRHELPELLARVLAARGVAVDDASDFLNPSLRQLMPDPSVLTDMDSAAERIADAVERGEAVAIFGDYDVDGATSSALLARFLQSQGVPTRVYIPDRIFEGYGPNPDAIRLLIEEGAGLIVTVDCGSTSHEALGVAADLGHPVVVLDHHQMGADLPPAHAVVNPNRQDDLSGLGYLAAVGVSFLAVVAVNRALRRRGWYGESRQEPDLLQWLDLVALGTVCDVVPLIGLNRAFVVKGLITLRRGANPGIAALARLARIDAPVSPYHLGFLIGPRINAGGRIGDAALGARLLSLDSTAEAEVIAASLDDLNRQRQAVEAAMLEQALAEAEAEIGGSEGPAVLVTADEHWHPGIVGLIAARLKERFQRPAFAIAMMPNGLGTGSGRSVPGVDLGALVRAAVGEGLLVKGGGHAMAAGITVEKARLGDFRAFLEVRAAVASRAARSASALLVDGALTARAATPDFIEQIERAGPFGAGHAEPVFAFPAHRIGYVETVGNGHVRVQLSGGDQNLRAIAFRAADTELGRLLLESRGRPLHVAGVLGLDHWQGRKQASLRILDAAEPEPVR</sequence>
<dbReference type="InterPro" id="IPR051673">
    <property type="entry name" value="SSDNA_exonuclease_RecJ"/>
</dbReference>
<comment type="similarity">
    <text evidence="1">Belongs to the RecJ family.</text>
</comment>
<feature type="domain" description="DDH" evidence="6">
    <location>
        <begin position="101"/>
        <end position="258"/>
    </location>
</feature>
<dbReference type="Proteomes" id="UP000184485">
    <property type="component" value="Unassembled WGS sequence"/>
</dbReference>
<evidence type="ECO:0000259" key="6">
    <source>
        <dbReference type="Pfam" id="PF01368"/>
    </source>
</evidence>
<proteinExistence type="inferred from homology"/>
<keyword evidence="10" id="KW-1185">Reference proteome</keyword>
<dbReference type="SUPFAM" id="SSF64182">
    <property type="entry name" value="DHH phosphoesterases"/>
    <property type="match status" value="1"/>
</dbReference>
<reference evidence="9 10" key="1">
    <citation type="submission" date="2016-11" db="EMBL/GenBank/DDBJ databases">
        <authorList>
            <person name="Jaros S."/>
            <person name="Januszkiewicz K."/>
            <person name="Wedrychowicz H."/>
        </authorList>
    </citation>
    <scope>NUCLEOTIDE SEQUENCE [LARGE SCALE GENOMIC DNA]</scope>
    <source>
        <strain evidence="9 10">DSM 19436</strain>
    </source>
</reference>
<keyword evidence="5 9" id="KW-0269">Exonuclease</keyword>
<evidence type="ECO:0000256" key="2">
    <source>
        <dbReference type="ARBA" id="ARBA00019841"/>
    </source>
</evidence>